<evidence type="ECO:0000256" key="5">
    <source>
        <dbReference type="SAM" id="MobiDB-lite"/>
    </source>
</evidence>
<organism evidence="7 8">
    <name type="scientific">Lentzea waywayandensis</name>
    <dbReference type="NCBI Taxonomy" id="84724"/>
    <lineage>
        <taxon>Bacteria</taxon>
        <taxon>Bacillati</taxon>
        <taxon>Actinomycetota</taxon>
        <taxon>Actinomycetes</taxon>
        <taxon>Pseudonocardiales</taxon>
        <taxon>Pseudonocardiaceae</taxon>
        <taxon>Lentzea</taxon>
    </lineage>
</organism>
<evidence type="ECO:0000256" key="2">
    <source>
        <dbReference type="ARBA" id="ARBA00022801"/>
    </source>
</evidence>
<accession>A0A1I6FH94</accession>
<keyword evidence="3 4" id="KW-0326">Glycosidase</keyword>
<evidence type="ECO:0000313" key="7">
    <source>
        <dbReference type="EMBL" id="SFR29272.1"/>
    </source>
</evidence>
<dbReference type="RefSeq" id="WP_245822716.1">
    <property type="nucleotide sequence ID" value="NZ_FOYL01000018.1"/>
</dbReference>
<dbReference type="Pfam" id="PF00295">
    <property type="entry name" value="Glyco_hydro_28"/>
    <property type="match status" value="1"/>
</dbReference>
<feature type="chain" id="PRO_5011630698" evidence="6">
    <location>
        <begin position="26"/>
        <end position="729"/>
    </location>
</feature>
<dbReference type="STRING" id="84724.SAMN04488564_11870"/>
<dbReference type="GO" id="GO:0004650">
    <property type="term" value="F:polygalacturonase activity"/>
    <property type="evidence" value="ECO:0007669"/>
    <property type="project" value="InterPro"/>
</dbReference>
<keyword evidence="8" id="KW-1185">Reference proteome</keyword>
<protein>
    <submittedName>
        <fullName evidence="7">Polygalacturonase</fullName>
    </submittedName>
</protein>
<comment type="similarity">
    <text evidence="1 4">Belongs to the glycosyl hydrolase 28 family.</text>
</comment>
<feature type="compositionally biased region" description="Polar residues" evidence="5">
    <location>
        <begin position="381"/>
        <end position="397"/>
    </location>
</feature>
<dbReference type="AlphaFoldDB" id="A0A1I6FH94"/>
<dbReference type="SUPFAM" id="SSF51126">
    <property type="entry name" value="Pectin lyase-like"/>
    <property type="match status" value="1"/>
</dbReference>
<evidence type="ECO:0000256" key="4">
    <source>
        <dbReference type="RuleBase" id="RU361169"/>
    </source>
</evidence>
<keyword evidence="6" id="KW-0732">Signal</keyword>
<evidence type="ECO:0000256" key="6">
    <source>
        <dbReference type="SAM" id="SignalP"/>
    </source>
</evidence>
<dbReference type="InterPro" id="IPR011050">
    <property type="entry name" value="Pectin_lyase_fold/virulence"/>
</dbReference>
<dbReference type="InterPro" id="IPR012334">
    <property type="entry name" value="Pectin_lyas_fold"/>
</dbReference>
<dbReference type="GO" id="GO:0005975">
    <property type="term" value="P:carbohydrate metabolic process"/>
    <property type="evidence" value="ECO:0007669"/>
    <property type="project" value="InterPro"/>
</dbReference>
<feature type="signal peptide" evidence="6">
    <location>
        <begin position="1"/>
        <end position="25"/>
    </location>
</feature>
<evidence type="ECO:0000256" key="1">
    <source>
        <dbReference type="ARBA" id="ARBA00008834"/>
    </source>
</evidence>
<name>A0A1I6FH94_9PSEU</name>
<evidence type="ECO:0000256" key="3">
    <source>
        <dbReference type="ARBA" id="ARBA00023295"/>
    </source>
</evidence>
<dbReference type="PANTHER" id="PTHR31339">
    <property type="entry name" value="PECTIN LYASE-RELATED"/>
    <property type="match status" value="1"/>
</dbReference>
<dbReference type="Gene3D" id="2.160.20.10">
    <property type="entry name" value="Single-stranded right-handed beta-helix, Pectin lyase-like"/>
    <property type="match status" value="1"/>
</dbReference>
<dbReference type="InterPro" id="IPR051801">
    <property type="entry name" value="GH28_Enzymes"/>
</dbReference>
<dbReference type="Proteomes" id="UP000198583">
    <property type="component" value="Unassembled WGS sequence"/>
</dbReference>
<reference evidence="8" key="1">
    <citation type="submission" date="2016-10" db="EMBL/GenBank/DDBJ databases">
        <authorList>
            <person name="Varghese N."/>
            <person name="Submissions S."/>
        </authorList>
    </citation>
    <scope>NUCLEOTIDE SEQUENCE [LARGE SCALE GENOMIC DNA]</scope>
    <source>
        <strain evidence="8">DSM 44232</strain>
    </source>
</reference>
<gene>
    <name evidence="7" type="ORF">SAMN04488564_11870</name>
</gene>
<proteinExistence type="inferred from homology"/>
<dbReference type="PANTHER" id="PTHR31339:SF9">
    <property type="entry name" value="PLASMIN AND FIBRONECTIN-BINDING PROTEIN A"/>
    <property type="match status" value="1"/>
</dbReference>
<feature type="region of interest" description="Disordered" evidence="5">
    <location>
        <begin position="375"/>
        <end position="397"/>
    </location>
</feature>
<dbReference type="InterPro" id="IPR000743">
    <property type="entry name" value="Glyco_hydro_28"/>
</dbReference>
<keyword evidence="2 4" id="KW-0378">Hydrolase</keyword>
<evidence type="ECO:0000313" key="8">
    <source>
        <dbReference type="Proteomes" id="UP000198583"/>
    </source>
</evidence>
<sequence length="729" mass="76662">MLRRLGVAVTAALLGITMLAEPAQAADFNVKDYGAAGNGSANDTAAIDRAITAANAAGGGTVRFPSGTYRSPNSIHMKSNVTLQLDSGATIMGASGSGYDKPEPNPNDKYQDYGHSHFHNAMIWGDRLTNIGFVGSGTIDGGGALITGNPDSGQADKIISLTRCENLTVSGIKLRRGGHFAMLINGCRNVVSDRLTIDTASDRDGWNVISTTNVTITNGNFAGNDDALAFKSDYALGQKLSNGNVKVYDTKLSAGCCNALMFGSETCGDFTGYDFQRIQIQGSNKSGLGLVSMDGSVISDVHYKDITVSGVRSPIMLKVGARKRCGNSPGVGTIKNITYDNITINGASPSFSPTIMGDVDGHVTDVTFNNVKINVPGGNGPMSTNPPSNDRTNYNPNSIGTRPAYGWYIRYADRIKFLNSAVSFTNNDGRPAVIADNSTDLTFDTFGWERGTSSPTDFLFRNTNGFCVRNSGSPRVQNTGSTEKCGVSNDFSLAVDPASRVVKPGETASFTVSAASTGSPGPISLDADNVPAGTVVQFNPATIVPGQTSTMTVATLPDTPHGSTNINVIGTAGQITRSAVAILTVGDQPAELELSGLTVADTGNAGDWSLQTGLRTGVAQYGDRDFTFSAVPEEVAGAKWIRTANDSKSATQNPLARFTINRDALVYVAVDTRLGKRPWMDALWLDSGLQLVNTEGSPKTFRLYAKGFRAGEVQLGPNGGASNYTVLVE</sequence>
<dbReference type="EMBL" id="FOYL01000018">
    <property type="protein sequence ID" value="SFR29272.1"/>
    <property type="molecule type" value="Genomic_DNA"/>
</dbReference>